<dbReference type="Proteomes" id="UP001208935">
    <property type="component" value="Unassembled WGS sequence"/>
</dbReference>
<reference evidence="2" key="1">
    <citation type="submission" date="2023-07" db="EMBL/GenBank/DDBJ databases">
        <title>Verminephrobacter genomes.</title>
        <authorList>
            <person name="Lund M.B."/>
        </authorList>
    </citation>
    <scope>NUCLEOTIDE SEQUENCE [LARGE SCALE GENOMIC DNA]</scope>
    <source>
        <strain evidence="2">AtM5-05</strain>
    </source>
</reference>
<dbReference type="EMBL" id="QZCW01000002">
    <property type="protein sequence ID" value="MCW5321913.1"/>
    <property type="molecule type" value="Genomic_DNA"/>
</dbReference>
<accession>A0ABT3KU97</accession>
<gene>
    <name evidence="1" type="ORF">D5039_12330</name>
</gene>
<dbReference type="InterPro" id="IPR037891">
    <property type="entry name" value="Cdil-like_sf"/>
</dbReference>
<proteinExistence type="predicted"/>
<dbReference type="Gene3D" id="3.40.1590.10">
    <property type="entry name" value="NMB0488-like"/>
    <property type="match status" value="1"/>
</dbReference>
<keyword evidence="2" id="KW-1185">Reference proteome</keyword>
<evidence type="ECO:0000313" key="2">
    <source>
        <dbReference type="Proteomes" id="UP001208935"/>
    </source>
</evidence>
<comment type="caution">
    <text evidence="1">The sequence shown here is derived from an EMBL/GenBank/DDBJ whole genome shotgun (WGS) entry which is preliminary data.</text>
</comment>
<protein>
    <submittedName>
        <fullName evidence="1">Uncharacterized protein</fullName>
    </submittedName>
</protein>
<sequence>MDLAHGLDESLSTTVSDAEFGTAIRRCHDATRFVDWDTLPMGDAAKAANREWKKKFVLWQRKALEMTGCKNLEELYEDARNSSSRRTKDVYVFFNSNLKKSTEFFSIPDHFPDYREFIVEQPASDEILGQTARAALDAGVRNALPPPRVRGSI</sequence>
<name>A0ABT3KU97_9BURK</name>
<organism evidence="1 2">
    <name type="scientific">Verminephrobacter aporrectodeae subsp. tuberculatae</name>
    <dbReference type="NCBI Taxonomy" id="1110392"/>
    <lineage>
        <taxon>Bacteria</taxon>
        <taxon>Pseudomonadati</taxon>
        <taxon>Pseudomonadota</taxon>
        <taxon>Betaproteobacteria</taxon>
        <taxon>Burkholderiales</taxon>
        <taxon>Comamonadaceae</taxon>
        <taxon>Verminephrobacter</taxon>
    </lineage>
</organism>
<evidence type="ECO:0000313" key="1">
    <source>
        <dbReference type="EMBL" id="MCW5321913.1"/>
    </source>
</evidence>